<dbReference type="InterPro" id="IPR036514">
    <property type="entry name" value="SGNH_hydro_sf"/>
</dbReference>
<evidence type="ECO:0000313" key="2">
    <source>
        <dbReference type="EMBL" id="KAJ3227361.1"/>
    </source>
</evidence>
<dbReference type="InterPro" id="IPR001087">
    <property type="entry name" value="GDSL"/>
</dbReference>
<dbReference type="SUPFAM" id="SSF52266">
    <property type="entry name" value="SGNH hydrolase"/>
    <property type="match status" value="1"/>
</dbReference>
<dbReference type="GO" id="GO:0004620">
    <property type="term" value="F:phospholipase activity"/>
    <property type="evidence" value="ECO:0007669"/>
    <property type="project" value="InterPro"/>
</dbReference>
<dbReference type="Gene3D" id="3.40.50.1110">
    <property type="entry name" value="SGNH hydrolase"/>
    <property type="match status" value="1"/>
</dbReference>
<evidence type="ECO:0000256" key="1">
    <source>
        <dbReference type="SAM" id="SignalP"/>
    </source>
</evidence>
<dbReference type="GO" id="GO:0006644">
    <property type="term" value="P:phospholipid metabolic process"/>
    <property type="evidence" value="ECO:0007669"/>
    <property type="project" value="TreeGrafter"/>
</dbReference>
<feature type="signal peptide" evidence="1">
    <location>
        <begin position="1"/>
        <end position="18"/>
    </location>
</feature>
<dbReference type="InterPro" id="IPR038885">
    <property type="entry name" value="PLB1"/>
</dbReference>
<reference evidence="2" key="1">
    <citation type="submission" date="2020-05" db="EMBL/GenBank/DDBJ databases">
        <title>Phylogenomic resolution of chytrid fungi.</title>
        <authorList>
            <person name="Stajich J.E."/>
            <person name="Amses K."/>
            <person name="Simmons R."/>
            <person name="Seto K."/>
            <person name="Myers J."/>
            <person name="Bonds A."/>
            <person name="Quandt C.A."/>
            <person name="Barry K."/>
            <person name="Liu P."/>
            <person name="Grigoriev I."/>
            <person name="Longcore J.E."/>
            <person name="James T.Y."/>
        </authorList>
    </citation>
    <scope>NUCLEOTIDE SEQUENCE</scope>
    <source>
        <strain evidence="2">JEL0476</strain>
    </source>
</reference>
<sequence length="326" mass="37172">MNFLITILTLLKLITTWQIPFLKEVNDESEELKVSNIKVVAALGDSITAGFGAKDSGWNPPTTKSFIENRGVSFSIGGDKNFTTLPNLIRNYNPNLVGFSTGEHLAELCYGVVCPPQYYIEDYLNMAQSGSKLINLFAQDLCGACLINSLSPDLFELGLREILYDLSTIPNTIVNVQALFPVSQIYDLTKDDVYCLKLRNRGLSFECFCAFNDGEDGRKKMDEYWVQYNRVIEKVVTEFKNQREREKKFHVLFDPSNVGVDIRRWNSKNFISKIDCFHPSVEAHKAMAISLWNNLFLDSSKKKKNIDPENFGEIYIPNEQSRIKID</sequence>
<organism evidence="2 3">
    <name type="scientific">Clydaea vesicula</name>
    <dbReference type="NCBI Taxonomy" id="447962"/>
    <lineage>
        <taxon>Eukaryota</taxon>
        <taxon>Fungi</taxon>
        <taxon>Fungi incertae sedis</taxon>
        <taxon>Chytridiomycota</taxon>
        <taxon>Chytridiomycota incertae sedis</taxon>
        <taxon>Chytridiomycetes</taxon>
        <taxon>Lobulomycetales</taxon>
        <taxon>Lobulomycetaceae</taxon>
        <taxon>Clydaea</taxon>
    </lineage>
</organism>
<dbReference type="EMBL" id="JADGJW010000018">
    <property type="protein sequence ID" value="KAJ3227361.1"/>
    <property type="molecule type" value="Genomic_DNA"/>
</dbReference>
<keyword evidence="1" id="KW-0732">Signal</keyword>
<feature type="chain" id="PRO_5041975736" evidence="1">
    <location>
        <begin position="19"/>
        <end position="326"/>
    </location>
</feature>
<gene>
    <name evidence="2" type="ORF">HK099_002427</name>
</gene>
<proteinExistence type="predicted"/>
<dbReference type="Proteomes" id="UP001211065">
    <property type="component" value="Unassembled WGS sequence"/>
</dbReference>
<dbReference type="Pfam" id="PF00657">
    <property type="entry name" value="Lipase_GDSL"/>
    <property type="match status" value="1"/>
</dbReference>
<protein>
    <submittedName>
        <fullName evidence="2">Uncharacterized protein</fullName>
    </submittedName>
</protein>
<keyword evidence="3" id="KW-1185">Reference proteome</keyword>
<accession>A0AAD5UAL9</accession>
<dbReference type="PANTHER" id="PTHR21325:SF31">
    <property type="entry name" value="GH22081P-RELATED"/>
    <property type="match status" value="1"/>
</dbReference>
<dbReference type="AlphaFoldDB" id="A0AAD5UAL9"/>
<comment type="caution">
    <text evidence="2">The sequence shown here is derived from an EMBL/GenBank/DDBJ whole genome shotgun (WGS) entry which is preliminary data.</text>
</comment>
<dbReference type="PANTHER" id="PTHR21325">
    <property type="entry name" value="PHOSPHOLIPASE B, PLB1"/>
    <property type="match status" value="1"/>
</dbReference>
<name>A0AAD5UAL9_9FUNG</name>
<evidence type="ECO:0000313" key="3">
    <source>
        <dbReference type="Proteomes" id="UP001211065"/>
    </source>
</evidence>